<organism evidence="1 2">
    <name type="scientific">Scleroderma citrinum Foug A</name>
    <dbReference type="NCBI Taxonomy" id="1036808"/>
    <lineage>
        <taxon>Eukaryota</taxon>
        <taxon>Fungi</taxon>
        <taxon>Dikarya</taxon>
        <taxon>Basidiomycota</taxon>
        <taxon>Agaricomycotina</taxon>
        <taxon>Agaricomycetes</taxon>
        <taxon>Agaricomycetidae</taxon>
        <taxon>Boletales</taxon>
        <taxon>Sclerodermatineae</taxon>
        <taxon>Sclerodermataceae</taxon>
        <taxon>Scleroderma</taxon>
    </lineage>
</organism>
<gene>
    <name evidence="1" type="ORF">SCLCIDRAFT_110355</name>
</gene>
<proteinExistence type="predicted"/>
<reference evidence="2" key="2">
    <citation type="submission" date="2015-01" db="EMBL/GenBank/DDBJ databases">
        <title>Evolutionary Origins and Diversification of the Mycorrhizal Mutualists.</title>
        <authorList>
            <consortium name="DOE Joint Genome Institute"/>
            <consortium name="Mycorrhizal Genomics Consortium"/>
            <person name="Kohler A."/>
            <person name="Kuo A."/>
            <person name="Nagy L.G."/>
            <person name="Floudas D."/>
            <person name="Copeland A."/>
            <person name="Barry K.W."/>
            <person name="Cichocki N."/>
            <person name="Veneault-Fourrey C."/>
            <person name="LaButti K."/>
            <person name="Lindquist E.A."/>
            <person name="Lipzen A."/>
            <person name="Lundell T."/>
            <person name="Morin E."/>
            <person name="Murat C."/>
            <person name="Riley R."/>
            <person name="Ohm R."/>
            <person name="Sun H."/>
            <person name="Tunlid A."/>
            <person name="Henrissat B."/>
            <person name="Grigoriev I.V."/>
            <person name="Hibbett D.S."/>
            <person name="Martin F."/>
        </authorList>
    </citation>
    <scope>NUCLEOTIDE SEQUENCE [LARGE SCALE GENOMIC DNA]</scope>
    <source>
        <strain evidence="2">Foug A</strain>
    </source>
</reference>
<protein>
    <submittedName>
        <fullName evidence="1">Uncharacterized protein</fullName>
    </submittedName>
</protein>
<dbReference type="AlphaFoldDB" id="A0A0C3EDR8"/>
<keyword evidence="2" id="KW-1185">Reference proteome</keyword>
<dbReference type="HOGENOM" id="CLU_046434_0_0_1"/>
<name>A0A0C3EDR8_9AGAM</name>
<accession>A0A0C3EDR8</accession>
<dbReference type="InParanoid" id="A0A0C3EDR8"/>
<sequence length="348" mass="38518">MVKGASKFNAHLIDYLRRSDSGLYTGAPNLASRAEFFMGGLTGDILVPKNSGKKPPELLLSGIFEIDWQNFFMAPDGGYTPSNAFNRSFVDTKLSCQLIAVQRDTDFALARSNFSAVIANIKALEKLIPQKKGNTSVSCIRDTGGQIGIRINHALFAKKDDDLDPQTVADDGTSPHAVTISPCLTLLQKKQQRIGPSRNECSLVHAAATHNVCLLQAYNEEHNAIPPNHYQRKLCGAIVQIHFTLVHYFIRQAKRSVFTAFTCKMIVLRSPLPTPVNPLKRGRLSDGPLLTREGTSKKTHDMSLVPTISDISAYSRKLTFLCSFDCNPCPNARLFKEFVPNHPEKQSF</sequence>
<evidence type="ECO:0000313" key="1">
    <source>
        <dbReference type="EMBL" id="KIM66469.1"/>
    </source>
</evidence>
<dbReference type="EMBL" id="KN822017">
    <property type="protein sequence ID" value="KIM66469.1"/>
    <property type="molecule type" value="Genomic_DNA"/>
</dbReference>
<reference evidence="1 2" key="1">
    <citation type="submission" date="2014-04" db="EMBL/GenBank/DDBJ databases">
        <authorList>
            <consortium name="DOE Joint Genome Institute"/>
            <person name="Kuo A."/>
            <person name="Kohler A."/>
            <person name="Nagy L.G."/>
            <person name="Floudas D."/>
            <person name="Copeland A."/>
            <person name="Barry K.W."/>
            <person name="Cichocki N."/>
            <person name="Veneault-Fourrey C."/>
            <person name="LaButti K."/>
            <person name="Lindquist E.A."/>
            <person name="Lipzen A."/>
            <person name="Lundell T."/>
            <person name="Morin E."/>
            <person name="Murat C."/>
            <person name="Sun H."/>
            <person name="Tunlid A."/>
            <person name="Henrissat B."/>
            <person name="Grigoriev I.V."/>
            <person name="Hibbett D.S."/>
            <person name="Martin F."/>
            <person name="Nordberg H.P."/>
            <person name="Cantor M.N."/>
            <person name="Hua S.X."/>
        </authorList>
    </citation>
    <scope>NUCLEOTIDE SEQUENCE [LARGE SCALE GENOMIC DNA]</scope>
    <source>
        <strain evidence="1 2">Foug A</strain>
    </source>
</reference>
<evidence type="ECO:0000313" key="2">
    <source>
        <dbReference type="Proteomes" id="UP000053989"/>
    </source>
</evidence>
<dbReference type="Proteomes" id="UP000053989">
    <property type="component" value="Unassembled WGS sequence"/>
</dbReference>
<dbReference type="OrthoDB" id="2804425at2759"/>